<keyword evidence="3" id="KW-0788">Thiol protease</keyword>
<keyword evidence="3" id="KW-0378">Hydrolase</keyword>
<keyword evidence="6" id="KW-1185">Reference proteome</keyword>
<dbReference type="OMA" id="QEISCER"/>
<dbReference type="AlphaFoldDB" id="A0A0D2P894"/>
<keyword evidence="3" id="KW-0645">Protease</keyword>
<dbReference type="OrthoDB" id="3223806at2759"/>
<evidence type="ECO:0000313" key="5">
    <source>
        <dbReference type="EMBL" id="KJA24871.1"/>
    </source>
</evidence>
<organism evidence="5 6">
    <name type="scientific">Hypholoma sublateritium (strain FD-334 SS-4)</name>
    <dbReference type="NCBI Taxonomy" id="945553"/>
    <lineage>
        <taxon>Eukaryota</taxon>
        <taxon>Fungi</taxon>
        <taxon>Dikarya</taxon>
        <taxon>Basidiomycota</taxon>
        <taxon>Agaricomycotina</taxon>
        <taxon>Agaricomycetes</taxon>
        <taxon>Agaricomycetidae</taxon>
        <taxon>Agaricales</taxon>
        <taxon>Agaricineae</taxon>
        <taxon>Strophariaceae</taxon>
        <taxon>Hypholoma</taxon>
    </lineage>
</organism>
<dbReference type="GO" id="GO:0006915">
    <property type="term" value="P:apoptotic process"/>
    <property type="evidence" value="ECO:0007669"/>
    <property type="project" value="UniProtKB-KW"/>
</dbReference>
<keyword evidence="2" id="KW-0053">Apoptosis</keyword>
<protein>
    <recommendedName>
        <fullName evidence="4">Peptidase C14 caspase domain-containing protein</fullName>
    </recommendedName>
</protein>
<dbReference type="GO" id="GO:0005737">
    <property type="term" value="C:cytoplasm"/>
    <property type="evidence" value="ECO:0007669"/>
    <property type="project" value="TreeGrafter"/>
</dbReference>
<reference evidence="6" key="1">
    <citation type="submission" date="2014-04" db="EMBL/GenBank/DDBJ databases">
        <title>Evolutionary Origins and Diversification of the Mycorrhizal Mutualists.</title>
        <authorList>
            <consortium name="DOE Joint Genome Institute"/>
            <consortium name="Mycorrhizal Genomics Consortium"/>
            <person name="Kohler A."/>
            <person name="Kuo A."/>
            <person name="Nagy L.G."/>
            <person name="Floudas D."/>
            <person name="Copeland A."/>
            <person name="Barry K.W."/>
            <person name="Cichocki N."/>
            <person name="Veneault-Fourrey C."/>
            <person name="LaButti K."/>
            <person name="Lindquist E.A."/>
            <person name="Lipzen A."/>
            <person name="Lundell T."/>
            <person name="Morin E."/>
            <person name="Murat C."/>
            <person name="Riley R."/>
            <person name="Ohm R."/>
            <person name="Sun H."/>
            <person name="Tunlid A."/>
            <person name="Henrissat B."/>
            <person name="Grigoriev I.V."/>
            <person name="Hibbett D.S."/>
            <person name="Martin F."/>
        </authorList>
    </citation>
    <scope>NUCLEOTIDE SEQUENCE [LARGE SCALE GENOMIC DNA]</scope>
    <source>
        <strain evidence="6">FD-334 SS-4</strain>
    </source>
</reference>
<gene>
    <name evidence="5" type="ORF">HYPSUDRAFT_38219</name>
</gene>
<dbReference type="InterPro" id="IPR050452">
    <property type="entry name" value="Metacaspase"/>
</dbReference>
<evidence type="ECO:0000256" key="1">
    <source>
        <dbReference type="ARBA" id="ARBA00009005"/>
    </source>
</evidence>
<dbReference type="InterPro" id="IPR011600">
    <property type="entry name" value="Pept_C14_caspase"/>
</dbReference>
<evidence type="ECO:0000259" key="4">
    <source>
        <dbReference type="Pfam" id="PF00656"/>
    </source>
</evidence>
<dbReference type="Gene3D" id="3.40.50.1460">
    <property type="match status" value="1"/>
</dbReference>
<dbReference type="GO" id="GO:0004197">
    <property type="term" value="F:cysteine-type endopeptidase activity"/>
    <property type="evidence" value="ECO:0007669"/>
    <property type="project" value="InterPro"/>
</dbReference>
<accession>A0A0D2P894</accession>
<dbReference type="GO" id="GO:0006508">
    <property type="term" value="P:proteolysis"/>
    <property type="evidence" value="ECO:0007669"/>
    <property type="project" value="InterPro"/>
</dbReference>
<dbReference type="SUPFAM" id="SSF52129">
    <property type="entry name" value="Caspase-like"/>
    <property type="match status" value="1"/>
</dbReference>
<name>A0A0D2P894_HYPSF</name>
<dbReference type="Pfam" id="PF00656">
    <property type="entry name" value="Peptidase_C14"/>
    <property type="match status" value="1"/>
</dbReference>
<comment type="similarity">
    <text evidence="1">Belongs to the peptidase C14B family.</text>
</comment>
<dbReference type="PANTHER" id="PTHR48104:SF30">
    <property type="entry name" value="METACASPASE-1"/>
    <property type="match status" value="1"/>
</dbReference>
<sequence length="685" mass="76271">MLLLSNPIYRGLPPGAYCDQKSLHLTYLRTRQRPSMFAVIIGIDKYKDPAIPDLCGAVADAEAFRQYLVNHVGVEQNRIVYLRDEEATKDAMIHAIHDLATNQEISAQDPILIYYAGHGSEAPLPSSKRNQFSSSVIEMLVPCDFVANGSATREGQGLFDISLYNLLDEIARQKSDNITVIFDCCHSGSGTRTNTNDESVAIRAIQLGSSYTFPISLIEQEISCERVPSIPIEYEKIRLRSHVLLAACMRGQHAVETQGHGAFTTALLTLLKRERYDRLTYQDVIIHLQELPSQNPRCEGMNQSRILFTAEVAHRSLYCIRSVHQTSGEYTLDSGPPYGVISQGDSGLSSNEIHTSMPSSAITCGTASIVGGIPLALSDARAAGEETRAEGCNIQRIVQANDVFLEFLFRIGQSDNATVNFSFCLVDNARQEPDLVVSVQDSRVQFYITSKICRQYGLTRMPFDNITVDETKYLFSILCSAADFYWYLNHSNGDQSTSFPIHDINVQCLKLVPSGEYNDYLEQILVPDPKSRDLTNDGSIFINVDEEAIYGFTITNNSKLSLYAAFFYFDASDLSIVPYHLPGLTANGKADFSLPANGFLNVGFGDSETAPRRFYLRKNQSVDIGFLKLYLSSKYVDYSGISQGSPFSPDRRMLPRGLRQKERHCWNALTIPMIQTAESRTSFGA</sequence>
<evidence type="ECO:0000313" key="6">
    <source>
        <dbReference type="Proteomes" id="UP000054270"/>
    </source>
</evidence>
<dbReference type="InterPro" id="IPR029030">
    <property type="entry name" value="Caspase-like_dom_sf"/>
</dbReference>
<dbReference type="PANTHER" id="PTHR48104">
    <property type="entry name" value="METACASPASE-4"/>
    <property type="match status" value="1"/>
</dbReference>
<evidence type="ECO:0000256" key="3">
    <source>
        <dbReference type="ARBA" id="ARBA00022807"/>
    </source>
</evidence>
<proteinExistence type="inferred from homology"/>
<dbReference type="EMBL" id="KN817534">
    <property type="protein sequence ID" value="KJA24871.1"/>
    <property type="molecule type" value="Genomic_DNA"/>
</dbReference>
<evidence type="ECO:0000256" key="2">
    <source>
        <dbReference type="ARBA" id="ARBA00022703"/>
    </source>
</evidence>
<feature type="domain" description="Peptidase C14 caspase" evidence="4">
    <location>
        <begin position="37"/>
        <end position="289"/>
    </location>
</feature>
<dbReference type="Proteomes" id="UP000054270">
    <property type="component" value="Unassembled WGS sequence"/>
</dbReference>